<dbReference type="AlphaFoldDB" id="A0A7Y4NCJ3"/>
<evidence type="ECO:0000313" key="3">
    <source>
        <dbReference type="Proteomes" id="UP000528460"/>
    </source>
</evidence>
<sequence>MSRKTMDCREAPSESNCSLTITGEEDEVLRAAVEHAISVHGEKDSPELREMIRGSLKDEGSSVGAPIRNPEPVQPGIH</sequence>
<evidence type="ECO:0000313" key="2">
    <source>
        <dbReference type="EMBL" id="NOK08919.1"/>
    </source>
</evidence>
<gene>
    <name evidence="2" type="ORF">HNS30_07725</name>
</gene>
<dbReference type="Pfam" id="PF06348">
    <property type="entry name" value="DUF1059"/>
    <property type="match status" value="1"/>
</dbReference>
<comment type="caution">
    <text evidence="2">The sequence shown here is derived from an EMBL/GenBank/DDBJ whole genome shotgun (WGS) entry which is preliminary data.</text>
</comment>
<dbReference type="InterPro" id="IPR009409">
    <property type="entry name" value="DUF1059"/>
</dbReference>
<evidence type="ECO:0000256" key="1">
    <source>
        <dbReference type="SAM" id="MobiDB-lite"/>
    </source>
</evidence>
<proteinExistence type="predicted"/>
<name>A0A7Y4NCJ3_9BACT</name>
<dbReference type="Proteomes" id="UP000528460">
    <property type="component" value="Unassembled WGS sequence"/>
</dbReference>
<protein>
    <submittedName>
        <fullName evidence="2">DUF1059 domain-containing protein</fullName>
    </submittedName>
</protein>
<organism evidence="2 3">
    <name type="scientific">Corallococcus exercitus</name>
    <dbReference type="NCBI Taxonomy" id="2316736"/>
    <lineage>
        <taxon>Bacteria</taxon>
        <taxon>Pseudomonadati</taxon>
        <taxon>Myxococcota</taxon>
        <taxon>Myxococcia</taxon>
        <taxon>Myxococcales</taxon>
        <taxon>Cystobacterineae</taxon>
        <taxon>Myxococcaceae</taxon>
        <taxon>Corallococcus</taxon>
    </lineage>
</organism>
<feature type="region of interest" description="Disordered" evidence="1">
    <location>
        <begin position="56"/>
        <end position="78"/>
    </location>
</feature>
<dbReference type="RefSeq" id="WP_171413138.1">
    <property type="nucleotide sequence ID" value="NZ_JABFJW010000040.1"/>
</dbReference>
<accession>A0A7Y4NCJ3</accession>
<reference evidence="2 3" key="1">
    <citation type="submission" date="2020-05" db="EMBL/GenBank/DDBJ databases">
        <authorList>
            <person name="Whitworth D."/>
        </authorList>
    </citation>
    <scope>NUCLEOTIDE SEQUENCE [LARGE SCALE GENOMIC DNA]</scope>
    <source>
        <strain evidence="2 3">CA046A</strain>
    </source>
</reference>
<dbReference type="EMBL" id="JABFJW010000040">
    <property type="protein sequence ID" value="NOK08919.1"/>
    <property type="molecule type" value="Genomic_DNA"/>
</dbReference>